<accession>F1KWD2</accession>
<keyword evidence="1" id="KW-0472">Membrane</keyword>
<evidence type="ECO:0000259" key="3">
    <source>
        <dbReference type="Pfam" id="PF01757"/>
    </source>
</evidence>
<feature type="transmembrane region" description="Helical" evidence="1">
    <location>
        <begin position="420"/>
        <end position="442"/>
    </location>
</feature>
<feature type="chain" id="PRO_5003265688" evidence="2">
    <location>
        <begin position="18"/>
        <end position="654"/>
    </location>
</feature>
<feature type="domain" description="Acyltransferase 3" evidence="3">
    <location>
        <begin position="243"/>
        <end position="632"/>
    </location>
</feature>
<dbReference type="PANTHER" id="PTHR11161:SF70">
    <property type="entry name" value="ACYLTRANSFERASE 3 DOMAIN-CONTAINING PROTEIN"/>
    <property type="match status" value="1"/>
</dbReference>
<organism evidence="4">
    <name type="scientific">Ascaris suum</name>
    <name type="common">Pig roundworm</name>
    <name type="synonym">Ascaris lumbricoides</name>
    <dbReference type="NCBI Taxonomy" id="6253"/>
    <lineage>
        <taxon>Eukaryota</taxon>
        <taxon>Metazoa</taxon>
        <taxon>Ecdysozoa</taxon>
        <taxon>Nematoda</taxon>
        <taxon>Chromadorea</taxon>
        <taxon>Rhabditida</taxon>
        <taxon>Spirurina</taxon>
        <taxon>Ascaridomorpha</taxon>
        <taxon>Ascaridoidea</taxon>
        <taxon>Ascarididae</taxon>
        <taxon>Ascaris</taxon>
    </lineage>
</organism>
<evidence type="ECO:0000313" key="4">
    <source>
        <dbReference type="EMBL" id="ADY42186.1"/>
    </source>
</evidence>
<feature type="signal peptide" evidence="2">
    <location>
        <begin position="1"/>
        <end position="17"/>
    </location>
</feature>
<feature type="transmembrane region" description="Helical" evidence="1">
    <location>
        <begin position="284"/>
        <end position="306"/>
    </location>
</feature>
<dbReference type="GO" id="GO:0016747">
    <property type="term" value="F:acyltransferase activity, transferring groups other than amino-acyl groups"/>
    <property type="evidence" value="ECO:0007669"/>
    <property type="project" value="InterPro"/>
</dbReference>
<sequence length="654" mass="75455">MWRTQLAVLFVVRPIICHITAPDAEAVLDFLDSLPLTNITPSCRDGIAKVRSHIWSEDAVPKEKEFFATSSGIGRSNEFSTVELDRWIYRAYECLQSAGERAFSKSSHPTAYCFAREKAHQHSNATVCGVCMPLACYDEKERFMELWHSVDKPKKGTLQVVSCVRSRHQSPWYQRVWPATEFLLHCVFVMLVVIATLCDIRSDMLRRSPGLEMIIAFSAIKNIRKLVEMPGTAQSTVTCMFGFRFLSMVWTLVGHSFAFVQVFIENVEQYKEDMVNGFFNQWITNFTLSVDIFFVLSGSLTAYIWFAKTRSSPSVFQPSWTSWAYWLRFYRHRLIRLWPAYIYSIVDAGMRASVQHYHAAWPPVDPAIQCPKYWWHNILFINSIYSNRCMPWTWYIGTEFIFYFVSPVFLLTLRNSLRGGLLLAFATIFTSSLLNAIAMVIWNFPPTQFFWKQPQIFSADFVQHHIMMYIKPWYRIGPYVIGILLGYHLASIQSSNVKMSLTKCHQLAGWVFACVAAFCIIFGLYPALQGWNWPVYHVLYGATHRIIFACAIAWVIYACHTGYGGFINYVLSMKLLLPLSTLCYSVYLVHVIFVVFTFLLAPFPITYTSKWPIFGHCIVQLLLSYFFGTLCALIAELPALNLECIIFRESKKKT</sequence>
<evidence type="ECO:0000256" key="1">
    <source>
        <dbReference type="SAM" id="Phobius"/>
    </source>
</evidence>
<dbReference type="Pfam" id="PF01757">
    <property type="entry name" value="Acyl_transf_3"/>
    <property type="match status" value="1"/>
</dbReference>
<name>F1KWD2_ASCSU</name>
<feature type="transmembrane region" description="Helical" evidence="1">
    <location>
        <begin position="392"/>
        <end position="413"/>
    </location>
</feature>
<feature type="transmembrane region" description="Helical" evidence="1">
    <location>
        <begin position="334"/>
        <end position="354"/>
    </location>
</feature>
<keyword evidence="1" id="KW-0812">Transmembrane</keyword>
<dbReference type="InterPro" id="IPR002656">
    <property type="entry name" value="Acyl_transf_3_dom"/>
</dbReference>
<feature type="transmembrane region" description="Helical" evidence="1">
    <location>
        <begin position="476"/>
        <end position="495"/>
    </location>
</feature>
<dbReference type="PANTHER" id="PTHR11161">
    <property type="entry name" value="O-ACYLTRANSFERASE"/>
    <property type="match status" value="1"/>
</dbReference>
<dbReference type="AlphaFoldDB" id="F1KWD2"/>
<feature type="transmembrane region" description="Helical" evidence="1">
    <location>
        <begin position="582"/>
        <end position="601"/>
    </location>
</feature>
<keyword evidence="2" id="KW-0732">Signal</keyword>
<protein>
    <submittedName>
        <fullName evidence="4">Nose resistant to fluoxetine protein 6</fullName>
    </submittedName>
</protein>
<dbReference type="InterPro" id="IPR052728">
    <property type="entry name" value="O2_lipid_transport_reg"/>
</dbReference>
<keyword evidence="1" id="KW-1133">Transmembrane helix</keyword>
<dbReference type="EMBL" id="JI166986">
    <property type="protein sequence ID" value="ADY42186.1"/>
    <property type="molecule type" value="mRNA"/>
</dbReference>
<evidence type="ECO:0000256" key="2">
    <source>
        <dbReference type="SAM" id="SignalP"/>
    </source>
</evidence>
<proteinExistence type="evidence at transcript level"/>
<feature type="transmembrane region" description="Helical" evidence="1">
    <location>
        <begin position="546"/>
        <end position="570"/>
    </location>
</feature>
<feature type="transmembrane region" description="Helical" evidence="1">
    <location>
        <begin position="245"/>
        <end position="264"/>
    </location>
</feature>
<feature type="transmembrane region" description="Helical" evidence="1">
    <location>
        <begin position="507"/>
        <end position="526"/>
    </location>
</feature>
<reference evidence="4" key="1">
    <citation type="journal article" date="2011" name="Genome Res.">
        <title>Deep small RNA sequencing from the nematode Ascaris reveals conservation, functional diversification, and novel developmental profiles.</title>
        <authorList>
            <person name="Wang J."/>
            <person name="Czech B."/>
            <person name="Crunk A."/>
            <person name="Wallace A."/>
            <person name="Mitreva M."/>
            <person name="Hannon G.J."/>
            <person name="Davis R.E."/>
        </authorList>
    </citation>
    <scope>NUCLEOTIDE SEQUENCE</scope>
</reference>
<feature type="transmembrane region" description="Helical" evidence="1">
    <location>
        <begin position="613"/>
        <end position="635"/>
    </location>
</feature>
<feature type="transmembrane region" description="Helical" evidence="1">
    <location>
        <begin position="182"/>
        <end position="200"/>
    </location>
</feature>